<evidence type="ECO:0000256" key="4">
    <source>
        <dbReference type="ARBA" id="ARBA00023006"/>
    </source>
</evidence>
<reference evidence="11 12" key="1">
    <citation type="submission" date="2024-05" db="EMBL/GenBank/DDBJ databases">
        <title>Genetic variation in Jamaican populations of the coffee berry borer (Hypothenemus hampei).</title>
        <authorList>
            <person name="Errbii M."/>
            <person name="Myrie A."/>
        </authorList>
    </citation>
    <scope>NUCLEOTIDE SEQUENCE [LARGE SCALE GENOMIC DNA]</scope>
    <source>
        <strain evidence="11">JA-Hopewell-2020-01-JO</strain>
        <tissue evidence="11">Whole body</tissue>
    </source>
</reference>
<comment type="subcellular location">
    <subcellularLocation>
        <location evidence="1">Cytoplasmic vesicle</location>
        <location evidence="1">Autophagosome</location>
    </subcellularLocation>
    <subcellularLocation>
        <location evidence="8">Endomembrane system</location>
        <topology evidence="8">Lipid-anchor</topology>
    </subcellularLocation>
</comment>
<sequence length="187" mass="21666">MKETKKMMVMEVKLAALSRLGLKVPVNISMYSSPQTDVAKRCSCTNNNVIFKYSSPIACKHHGKKVEKHKEYLERTKLYKEIRKEEVMAIRTRFPNKIPVIVEKYWKEHQLPELNKSKFLVPQDITMAQFQSIIRNRMQMGQNQALYLLVNERSMLSLSLTLGQVYSEHAGPNGFLHITYASQEVFG</sequence>
<evidence type="ECO:0000256" key="7">
    <source>
        <dbReference type="ARBA" id="ARBA00023329"/>
    </source>
</evidence>
<evidence type="ECO:0000256" key="1">
    <source>
        <dbReference type="ARBA" id="ARBA00004419"/>
    </source>
</evidence>
<keyword evidence="12" id="KW-1185">Reference proteome</keyword>
<dbReference type="Gene3D" id="3.10.20.90">
    <property type="entry name" value="Phosphatidylinositol 3-kinase Catalytic Subunit, Chain A, domain 1"/>
    <property type="match status" value="1"/>
</dbReference>
<dbReference type="GO" id="GO:0016236">
    <property type="term" value="P:macroautophagy"/>
    <property type="evidence" value="ECO:0007669"/>
    <property type="project" value="UniProtKB-ARBA"/>
</dbReference>
<keyword evidence="7" id="KW-0968">Cytoplasmic vesicle</keyword>
<keyword evidence="5" id="KW-0472">Membrane</keyword>
<dbReference type="EMBL" id="JBDJPC010000005">
    <property type="protein sequence ID" value="KAL1501974.1"/>
    <property type="molecule type" value="Genomic_DNA"/>
</dbReference>
<dbReference type="AlphaFoldDB" id="A0ABD1EW78"/>
<evidence type="ECO:0000256" key="2">
    <source>
        <dbReference type="ARBA" id="ARBA00007293"/>
    </source>
</evidence>
<gene>
    <name evidence="11" type="ORF">ABEB36_007192</name>
</gene>
<organism evidence="11 12">
    <name type="scientific">Hypothenemus hampei</name>
    <name type="common">Coffee berry borer</name>
    <dbReference type="NCBI Taxonomy" id="57062"/>
    <lineage>
        <taxon>Eukaryota</taxon>
        <taxon>Metazoa</taxon>
        <taxon>Ecdysozoa</taxon>
        <taxon>Arthropoda</taxon>
        <taxon>Hexapoda</taxon>
        <taxon>Insecta</taxon>
        <taxon>Pterygota</taxon>
        <taxon>Neoptera</taxon>
        <taxon>Endopterygota</taxon>
        <taxon>Coleoptera</taxon>
        <taxon>Polyphaga</taxon>
        <taxon>Cucujiformia</taxon>
        <taxon>Curculionidae</taxon>
        <taxon>Scolytinae</taxon>
        <taxon>Hypothenemus</taxon>
    </lineage>
</organism>
<proteinExistence type="inferred from homology"/>
<accession>A0ABD1EW78</accession>
<evidence type="ECO:0000256" key="5">
    <source>
        <dbReference type="ARBA" id="ARBA00023136"/>
    </source>
</evidence>
<feature type="lipid moiety-binding region" description="Phosphatidylserine amidated glycine; alternate" evidence="9">
    <location>
        <position position="187"/>
    </location>
</feature>
<evidence type="ECO:0000256" key="10">
    <source>
        <dbReference type="RuleBase" id="RU004384"/>
    </source>
</evidence>
<dbReference type="GO" id="GO:0005776">
    <property type="term" value="C:autophagosome"/>
    <property type="evidence" value="ECO:0007669"/>
    <property type="project" value="UniProtKB-SubCell"/>
</dbReference>
<evidence type="ECO:0000256" key="8">
    <source>
        <dbReference type="ARBA" id="ARBA00037868"/>
    </source>
</evidence>
<dbReference type="Proteomes" id="UP001566132">
    <property type="component" value="Unassembled WGS sequence"/>
</dbReference>
<dbReference type="GO" id="GO:0006950">
    <property type="term" value="P:response to stress"/>
    <property type="evidence" value="ECO:0007669"/>
    <property type="project" value="UniProtKB-ARBA"/>
</dbReference>
<protein>
    <submittedName>
        <fullName evidence="11">Uncharacterized protein</fullName>
    </submittedName>
</protein>
<dbReference type="PANTHER" id="PTHR10969">
    <property type="entry name" value="MICROTUBULE-ASSOCIATED PROTEINS 1A/1B LIGHT CHAIN 3-RELATED"/>
    <property type="match status" value="1"/>
</dbReference>
<keyword evidence="3" id="KW-0963">Cytoplasm</keyword>
<dbReference type="FunFam" id="3.10.20.90:FF:000149">
    <property type="entry name" value="microtubule-associated proteins 1A/1B light chain 3C"/>
    <property type="match status" value="1"/>
</dbReference>
<dbReference type="GO" id="GO:0012505">
    <property type="term" value="C:endomembrane system"/>
    <property type="evidence" value="ECO:0007669"/>
    <property type="project" value="UniProtKB-SubCell"/>
</dbReference>
<dbReference type="SUPFAM" id="SSF54236">
    <property type="entry name" value="Ubiquitin-like"/>
    <property type="match status" value="1"/>
</dbReference>
<comment type="similarity">
    <text evidence="2 10">Belongs to the ATG8 family.</text>
</comment>
<dbReference type="InterPro" id="IPR004241">
    <property type="entry name" value="Atg8-like"/>
</dbReference>
<evidence type="ECO:0000256" key="6">
    <source>
        <dbReference type="ARBA" id="ARBA00023288"/>
    </source>
</evidence>
<dbReference type="GO" id="GO:0031410">
    <property type="term" value="C:cytoplasmic vesicle"/>
    <property type="evidence" value="ECO:0007669"/>
    <property type="project" value="UniProtKB-KW"/>
</dbReference>
<evidence type="ECO:0000313" key="11">
    <source>
        <dbReference type="EMBL" id="KAL1501974.1"/>
    </source>
</evidence>
<evidence type="ECO:0000256" key="9">
    <source>
        <dbReference type="PIRSR" id="PIRSR604241-50"/>
    </source>
</evidence>
<dbReference type="InterPro" id="IPR029071">
    <property type="entry name" value="Ubiquitin-like_domsf"/>
</dbReference>
<name>A0ABD1EW78_HYPHA</name>
<evidence type="ECO:0000256" key="3">
    <source>
        <dbReference type="ARBA" id="ARBA00022490"/>
    </source>
</evidence>
<evidence type="ECO:0000313" key="12">
    <source>
        <dbReference type="Proteomes" id="UP001566132"/>
    </source>
</evidence>
<keyword evidence="4 10" id="KW-0072">Autophagy</keyword>
<keyword evidence="6 9" id="KW-0449">Lipoprotein</keyword>
<comment type="caution">
    <text evidence="11">The sequence shown here is derived from an EMBL/GenBank/DDBJ whole genome shotgun (WGS) entry which is preliminary data.</text>
</comment>
<dbReference type="Pfam" id="PF02991">
    <property type="entry name" value="ATG8"/>
    <property type="match status" value="1"/>
</dbReference>